<accession>A0A932FVQ6</accession>
<evidence type="ECO:0000256" key="1">
    <source>
        <dbReference type="ARBA" id="ARBA00004138"/>
    </source>
</evidence>
<dbReference type="EMBL" id="JACPRF010000266">
    <property type="protein sequence ID" value="MBI2876975.1"/>
    <property type="molecule type" value="Genomic_DNA"/>
</dbReference>
<keyword evidence="5" id="KW-0966">Cell projection</keyword>
<name>A0A932FVQ6_UNCTE</name>
<dbReference type="Gene3D" id="2.60.40.1120">
    <property type="entry name" value="Carboxypeptidase-like, regulatory domain"/>
    <property type="match status" value="1"/>
</dbReference>
<dbReference type="AlphaFoldDB" id="A0A932FVQ6"/>
<evidence type="ECO:0000256" key="3">
    <source>
        <dbReference type="ARBA" id="ARBA00022490"/>
    </source>
</evidence>
<reference evidence="7" key="1">
    <citation type="submission" date="2020-07" db="EMBL/GenBank/DDBJ databases">
        <title>Huge and variable diversity of episymbiotic CPR bacteria and DPANN archaea in groundwater ecosystems.</title>
        <authorList>
            <person name="He C.Y."/>
            <person name="Keren R."/>
            <person name="Whittaker M."/>
            <person name="Farag I.F."/>
            <person name="Doudna J."/>
            <person name="Cate J.H.D."/>
            <person name="Banfield J.F."/>
        </authorList>
    </citation>
    <scope>NUCLEOTIDE SEQUENCE</scope>
    <source>
        <strain evidence="7">NC_groundwater_672_Ag_B-0.1um_62_36</strain>
    </source>
</reference>
<dbReference type="InterPro" id="IPR008969">
    <property type="entry name" value="CarboxyPept-like_regulatory"/>
</dbReference>
<sequence>MSIRIGVSFEKSSVEGTVFDQRKGKKLSGVQISLGDRQTTTDSQGHYQIDEIAPGDYTLSASLSGYHPFSLPLAIPPDSSLRRDLPLEPKAGSIEVTQVTSEDSGPNNFIYFLDGVDFDQTFTASVDWADHLPNYVRLQTPQGTFDEPDGIHTFNMGRDFGPGGRLTATAVSLDEEESEPRMADFVVMSRPPFMSSLLADLQAVKVGGGFYYNGKLGIGKFFGAGVGDDIIPSKIPLFGGKRFSFDWASLSLSSKVTSAGKADFGLSVGKLGVGLPELSFAGIKLSFKPSLKIEGKYRLDTLSWDWDGYIEISGEAGVQKSWPFFVMAGPVPVPLFVKASFKVTVAAQLGITGWSDTLPDLNGRLPVNPYFRGSVGAGASDILSASGFVGGGASMKLQWPNQPTLGELSLLINAGIEVYAITYQYEWQGLEWKWNLLEHKLPHGRAAREEFPDLRKPTPARPLPRDYLKRPGYGQFHRRPALRPEVHPSALPGVSQTPLQSLVFPYSEPSVSSRGSTVEQTITVSNAGLADLTLGKLSAPTAPFGIVMDGCSQATLIPGAGCTLTVSFAPTAEGTVAGSLELPSNDEDENPALVSLTGAGLLASPTALLSLNQPSFRPGDPLRLEAHVLIPTAIPPAGDYRFEAKLWLKTPLPFPSDLISIVNVAGPGQALSFSPGADQTVKILNITVPADLPAGAYEFGLRLRHPTTGEELSVSRVPLEVVSTMASQGERPRLKAVSRMAAAA</sequence>
<dbReference type="SUPFAM" id="SSF49464">
    <property type="entry name" value="Carboxypeptidase regulatory domain-like"/>
    <property type="match status" value="1"/>
</dbReference>
<keyword evidence="3" id="KW-0963">Cytoplasm</keyword>
<feature type="non-terminal residue" evidence="7">
    <location>
        <position position="744"/>
    </location>
</feature>
<evidence type="ECO:0000313" key="8">
    <source>
        <dbReference type="Proteomes" id="UP000769766"/>
    </source>
</evidence>
<organism evidence="7 8">
    <name type="scientific">Tectimicrobiota bacterium</name>
    <dbReference type="NCBI Taxonomy" id="2528274"/>
    <lineage>
        <taxon>Bacteria</taxon>
        <taxon>Pseudomonadati</taxon>
        <taxon>Nitrospinota/Tectimicrobiota group</taxon>
        <taxon>Candidatus Tectimicrobiota</taxon>
    </lineage>
</organism>
<evidence type="ECO:0000259" key="6">
    <source>
        <dbReference type="Pfam" id="PF22544"/>
    </source>
</evidence>
<protein>
    <submittedName>
        <fullName evidence="7">Choice-of-anchor D domain-containing protein</fullName>
    </submittedName>
</protein>
<comment type="subcellular location">
    <subcellularLocation>
        <location evidence="1">Cell projection</location>
        <location evidence="1">Cilium</location>
    </subcellularLocation>
    <subcellularLocation>
        <location evidence="2">Cytoplasm</location>
    </subcellularLocation>
</comment>
<evidence type="ECO:0000256" key="5">
    <source>
        <dbReference type="ARBA" id="ARBA00023273"/>
    </source>
</evidence>
<dbReference type="InterPro" id="IPR053879">
    <property type="entry name" value="HYDIN_VesB_CFA65-like_Ig"/>
</dbReference>
<dbReference type="NCBIfam" id="NF012200">
    <property type="entry name" value="choice_anch_D"/>
    <property type="match status" value="1"/>
</dbReference>
<dbReference type="InterPro" id="IPR013783">
    <property type="entry name" value="Ig-like_fold"/>
</dbReference>
<gene>
    <name evidence="7" type="ORF">HYY20_08850</name>
</gene>
<comment type="caution">
    <text evidence="7">The sequence shown here is derived from an EMBL/GenBank/DDBJ whole genome shotgun (WGS) entry which is preliminary data.</text>
</comment>
<dbReference type="GO" id="GO:0005737">
    <property type="term" value="C:cytoplasm"/>
    <property type="evidence" value="ECO:0007669"/>
    <property type="project" value="UniProtKB-SubCell"/>
</dbReference>
<evidence type="ECO:0000256" key="2">
    <source>
        <dbReference type="ARBA" id="ARBA00004496"/>
    </source>
</evidence>
<dbReference type="Pfam" id="PF13620">
    <property type="entry name" value="CarboxypepD_reg"/>
    <property type="match status" value="1"/>
</dbReference>
<keyword evidence="4" id="KW-0969">Cilium</keyword>
<dbReference type="Proteomes" id="UP000769766">
    <property type="component" value="Unassembled WGS sequence"/>
</dbReference>
<feature type="domain" description="HYDIN/VesB/CFA65-like Ig-like" evidence="6">
    <location>
        <begin position="514"/>
        <end position="598"/>
    </location>
</feature>
<dbReference type="Pfam" id="PF22544">
    <property type="entry name" value="HYDIN_VesB_CFA65-like_Ig"/>
    <property type="match status" value="1"/>
</dbReference>
<proteinExistence type="predicted"/>
<dbReference type="Gene3D" id="2.60.40.10">
    <property type="entry name" value="Immunoglobulins"/>
    <property type="match status" value="1"/>
</dbReference>
<evidence type="ECO:0000313" key="7">
    <source>
        <dbReference type="EMBL" id="MBI2876975.1"/>
    </source>
</evidence>
<evidence type="ECO:0000256" key="4">
    <source>
        <dbReference type="ARBA" id="ARBA00023069"/>
    </source>
</evidence>